<evidence type="ECO:0000256" key="3">
    <source>
        <dbReference type="HAMAP-Rule" id="MF_01151"/>
    </source>
</evidence>
<comment type="similarity">
    <text evidence="1 3 5">Belongs to the GrpE family.</text>
</comment>
<keyword evidence="2 3" id="KW-0143">Chaperone</keyword>
<dbReference type="InterPro" id="IPR000740">
    <property type="entry name" value="GrpE"/>
</dbReference>
<organism evidence="8 9">
    <name type="scientific">Deinococcus metalli</name>
    <dbReference type="NCBI Taxonomy" id="1141878"/>
    <lineage>
        <taxon>Bacteria</taxon>
        <taxon>Thermotogati</taxon>
        <taxon>Deinococcota</taxon>
        <taxon>Deinococci</taxon>
        <taxon>Deinococcales</taxon>
        <taxon>Deinococcaceae</taxon>
        <taxon>Deinococcus</taxon>
    </lineage>
</organism>
<dbReference type="GO" id="GO:0042803">
    <property type="term" value="F:protein homodimerization activity"/>
    <property type="evidence" value="ECO:0007669"/>
    <property type="project" value="InterPro"/>
</dbReference>
<dbReference type="GO" id="GO:0005737">
    <property type="term" value="C:cytoplasm"/>
    <property type="evidence" value="ECO:0007669"/>
    <property type="project" value="UniProtKB-SubCell"/>
</dbReference>
<dbReference type="CDD" id="cd00446">
    <property type="entry name" value="GrpE"/>
    <property type="match status" value="1"/>
</dbReference>
<evidence type="ECO:0000256" key="1">
    <source>
        <dbReference type="ARBA" id="ARBA00009054"/>
    </source>
</evidence>
<comment type="subunit">
    <text evidence="3">Homodimer.</text>
</comment>
<dbReference type="RefSeq" id="WP_229831879.1">
    <property type="nucleotide sequence ID" value="NZ_BNAJ01000003.1"/>
</dbReference>
<keyword evidence="3" id="KW-0963">Cytoplasm</keyword>
<reference evidence="8 9" key="1">
    <citation type="submission" date="2020-08" db="EMBL/GenBank/DDBJ databases">
        <title>Genomic Encyclopedia of Type Strains, Phase IV (KMG-IV): sequencing the most valuable type-strain genomes for metagenomic binning, comparative biology and taxonomic classification.</title>
        <authorList>
            <person name="Goeker M."/>
        </authorList>
    </citation>
    <scope>NUCLEOTIDE SEQUENCE [LARGE SCALE GENOMIC DNA]</scope>
    <source>
        <strain evidence="8 9">DSM 27521</strain>
    </source>
</reference>
<dbReference type="GO" id="GO:0006457">
    <property type="term" value="P:protein folding"/>
    <property type="evidence" value="ECO:0007669"/>
    <property type="project" value="InterPro"/>
</dbReference>
<dbReference type="Gene3D" id="2.30.22.10">
    <property type="entry name" value="Head domain of nucleotide exchange factor GrpE"/>
    <property type="match status" value="1"/>
</dbReference>
<dbReference type="PRINTS" id="PR00773">
    <property type="entry name" value="GRPEPROTEIN"/>
</dbReference>
<evidence type="ECO:0000313" key="8">
    <source>
        <dbReference type="EMBL" id="MBB5376301.1"/>
    </source>
</evidence>
<feature type="region of interest" description="Disordered" evidence="7">
    <location>
        <begin position="1"/>
        <end position="63"/>
    </location>
</feature>
<keyword evidence="3 4" id="KW-0346">Stress response</keyword>
<evidence type="ECO:0000256" key="6">
    <source>
        <dbReference type="SAM" id="Coils"/>
    </source>
</evidence>
<dbReference type="HAMAP" id="MF_01151">
    <property type="entry name" value="GrpE"/>
    <property type="match status" value="1"/>
</dbReference>
<dbReference type="EMBL" id="JACHFK010000003">
    <property type="protein sequence ID" value="MBB5376301.1"/>
    <property type="molecule type" value="Genomic_DNA"/>
</dbReference>
<dbReference type="GO" id="GO:0051082">
    <property type="term" value="F:unfolded protein binding"/>
    <property type="evidence" value="ECO:0007669"/>
    <property type="project" value="TreeGrafter"/>
</dbReference>
<dbReference type="Proteomes" id="UP000539473">
    <property type="component" value="Unassembled WGS sequence"/>
</dbReference>
<feature type="compositionally biased region" description="Acidic residues" evidence="7">
    <location>
        <begin position="44"/>
        <end position="59"/>
    </location>
</feature>
<dbReference type="PANTHER" id="PTHR21237">
    <property type="entry name" value="GRPE PROTEIN"/>
    <property type="match status" value="1"/>
</dbReference>
<proteinExistence type="inferred from homology"/>
<accession>A0A7W8KDT5</accession>
<dbReference type="AlphaFoldDB" id="A0A7W8KDT5"/>
<feature type="compositionally biased region" description="Low complexity" evidence="7">
    <location>
        <begin position="16"/>
        <end position="39"/>
    </location>
</feature>
<dbReference type="SUPFAM" id="SSF58014">
    <property type="entry name" value="Coiled-coil domain of nucleotide exchange factor GrpE"/>
    <property type="match status" value="1"/>
</dbReference>
<comment type="subcellular location">
    <subcellularLocation>
        <location evidence="3">Cytoplasm</location>
    </subcellularLocation>
</comment>
<dbReference type="InterPro" id="IPR009012">
    <property type="entry name" value="GrpE_head"/>
</dbReference>
<evidence type="ECO:0000256" key="2">
    <source>
        <dbReference type="ARBA" id="ARBA00023186"/>
    </source>
</evidence>
<dbReference type="GO" id="GO:0051087">
    <property type="term" value="F:protein-folding chaperone binding"/>
    <property type="evidence" value="ECO:0007669"/>
    <property type="project" value="InterPro"/>
</dbReference>
<feature type="coiled-coil region" evidence="6">
    <location>
        <begin position="76"/>
        <end position="103"/>
    </location>
</feature>
<dbReference type="Gene3D" id="3.90.20.20">
    <property type="match status" value="1"/>
</dbReference>
<sequence length="226" mass="24548">MFRRRGNPMTDDHTKTGPAADTDPKTTDTPPTGTQGAQPRDVDLDVPEADTDNLEEDQDTAFPGMDDAMFGQVQEMMDKLQRADELEKENADLKFKLGRLASDFDGYRTRTQQDVQAAQGQGVSRAAEALMPVYDDLDRAVTMGAGDPAKLIPGVQAVLGKVLGVFAGLGLEATGKEGETFDPQWHEAIQVVPGDADDVIVQVYQLGFRMDGRLVRPARVVVSRKG</sequence>
<comment type="function">
    <text evidence="3 4">Participates actively in the response to hyperosmotic and heat shock by preventing the aggregation of stress-denatured proteins, in association with DnaK and GrpE. It is the nucleotide exchange factor for DnaK and may function as a thermosensor. Unfolded proteins bind initially to DnaJ; upon interaction with the DnaJ-bound protein, DnaK hydrolyzes its bound ATP, resulting in the formation of a stable complex. GrpE releases ADP from DnaK; ATP binding to DnaK triggers the release of the substrate protein, thus completing the reaction cycle. Several rounds of ATP-dependent interactions between DnaJ, DnaK and GrpE are required for fully efficient folding.</text>
</comment>
<protein>
    <recommendedName>
        <fullName evidence="3 4">Protein GrpE</fullName>
    </recommendedName>
    <alternativeName>
        <fullName evidence="3">HSP-70 cofactor</fullName>
    </alternativeName>
</protein>
<name>A0A7W8KDT5_9DEIO</name>
<dbReference type="SUPFAM" id="SSF51064">
    <property type="entry name" value="Head domain of nucleotide exchange factor GrpE"/>
    <property type="match status" value="1"/>
</dbReference>
<evidence type="ECO:0000313" key="9">
    <source>
        <dbReference type="Proteomes" id="UP000539473"/>
    </source>
</evidence>
<gene>
    <name evidence="3" type="primary">grpE</name>
    <name evidence="8" type="ORF">HNQ07_001758</name>
</gene>
<keyword evidence="6" id="KW-0175">Coiled coil</keyword>
<evidence type="ECO:0000256" key="4">
    <source>
        <dbReference type="RuleBase" id="RU000639"/>
    </source>
</evidence>
<dbReference type="GO" id="GO:0000774">
    <property type="term" value="F:adenyl-nucleotide exchange factor activity"/>
    <property type="evidence" value="ECO:0007669"/>
    <property type="project" value="InterPro"/>
</dbReference>
<evidence type="ECO:0000256" key="7">
    <source>
        <dbReference type="SAM" id="MobiDB-lite"/>
    </source>
</evidence>
<evidence type="ECO:0000256" key="5">
    <source>
        <dbReference type="RuleBase" id="RU004478"/>
    </source>
</evidence>
<dbReference type="InterPro" id="IPR013805">
    <property type="entry name" value="GrpE_CC"/>
</dbReference>
<dbReference type="PROSITE" id="PS01071">
    <property type="entry name" value="GRPE"/>
    <property type="match status" value="1"/>
</dbReference>
<dbReference type="PANTHER" id="PTHR21237:SF23">
    <property type="entry name" value="GRPE PROTEIN HOMOLOG, MITOCHONDRIAL"/>
    <property type="match status" value="1"/>
</dbReference>
<comment type="caution">
    <text evidence="8">The sequence shown here is derived from an EMBL/GenBank/DDBJ whole genome shotgun (WGS) entry which is preliminary data.</text>
</comment>
<dbReference type="Pfam" id="PF01025">
    <property type="entry name" value="GrpE"/>
    <property type="match status" value="1"/>
</dbReference>